<evidence type="ECO:0000256" key="1">
    <source>
        <dbReference type="ARBA" id="ARBA00006711"/>
    </source>
</evidence>
<evidence type="ECO:0000256" key="8">
    <source>
        <dbReference type="ARBA" id="ARBA00029924"/>
    </source>
</evidence>
<evidence type="ECO:0000256" key="3">
    <source>
        <dbReference type="ARBA" id="ARBA00013725"/>
    </source>
</evidence>
<comment type="caution">
    <text evidence="12">The sequence shown here is derived from an EMBL/GenBank/DDBJ whole genome shotgun (WGS) entry which is preliminary data.</text>
</comment>
<name>A0A926DL41_9FIRM</name>
<evidence type="ECO:0000256" key="5">
    <source>
        <dbReference type="ARBA" id="ARBA00022679"/>
    </source>
</evidence>
<protein>
    <recommendedName>
        <fullName evidence="3 10">DNA-directed RNA polymerase subunit omega</fullName>
        <shortName evidence="10">RNAP omega subunit</shortName>
        <ecNumber evidence="2 10">2.7.7.6</ecNumber>
    </recommendedName>
    <alternativeName>
        <fullName evidence="10">RNA polymerase omega subunit</fullName>
    </alternativeName>
    <alternativeName>
        <fullName evidence="8 10">Transcriptase subunit omega</fullName>
    </alternativeName>
</protein>
<dbReference type="InterPro" id="IPR036161">
    <property type="entry name" value="RPB6/omega-like_sf"/>
</dbReference>
<evidence type="ECO:0000256" key="10">
    <source>
        <dbReference type="HAMAP-Rule" id="MF_00366"/>
    </source>
</evidence>
<comment type="subunit">
    <text evidence="10">The RNAP catalytic core consists of 2 alpha, 1 beta, 1 beta' and 1 omega subunit. When a sigma factor is associated with the core the holoenzyme is formed, which can initiate transcription.</text>
</comment>
<dbReference type="GO" id="GO:0003677">
    <property type="term" value="F:DNA binding"/>
    <property type="evidence" value="ECO:0007669"/>
    <property type="project" value="UniProtKB-UniRule"/>
</dbReference>
<dbReference type="InterPro" id="IPR006110">
    <property type="entry name" value="Pol_omega/Rpo6/RPB6"/>
</dbReference>
<dbReference type="NCBIfam" id="TIGR00690">
    <property type="entry name" value="rpoZ"/>
    <property type="match status" value="1"/>
</dbReference>
<dbReference type="EC" id="2.7.7.6" evidence="2 10"/>
<proteinExistence type="inferred from homology"/>
<keyword evidence="5 10" id="KW-0808">Transferase</keyword>
<evidence type="ECO:0000256" key="2">
    <source>
        <dbReference type="ARBA" id="ARBA00012418"/>
    </source>
</evidence>
<keyword evidence="4 10" id="KW-0240">DNA-directed RNA polymerase</keyword>
<evidence type="ECO:0000313" key="12">
    <source>
        <dbReference type="EMBL" id="MBC8540940.1"/>
    </source>
</evidence>
<feature type="region of interest" description="Disordered" evidence="11">
    <location>
        <begin position="83"/>
        <end position="107"/>
    </location>
</feature>
<evidence type="ECO:0000313" key="13">
    <source>
        <dbReference type="Proteomes" id="UP000611762"/>
    </source>
</evidence>
<keyword evidence="7 10" id="KW-0804">Transcription</keyword>
<keyword evidence="6 10" id="KW-0548">Nucleotidyltransferase</keyword>
<reference evidence="12" key="1">
    <citation type="submission" date="2020-08" db="EMBL/GenBank/DDBJ databases">
        <title>Genome public.</title>
        <authorList>
            <person name="Liu C."/>
            <person name="Sun Q."/>
        </authorList>
    </citation>
    <scope>NUCLEOTIDE SEQUENCE</scope>
    <source>
        <strain evidence="12">H8</strain>
    </source>
</reference>
<feature type="compositionally biased region" description="Acidic residues" evidence="11">
    <location>
        <begin position="92"/>
        <end position="107"/>
    </location>
</feature>
<dbReference type="Proteomes" id="UP000611762">
    <property type="component" value="Unassembled WGS sequence"/>
</dbReference>
<dbReference type="EMBL" id="JACRSU010000003">
    <property type="protein sequence ID" value="MBC8540940.1"/>
    <property type="molecule type" value="Genomic_DNA"/>
</dbReference>
<dbReference type="RefSeq" id="WP_249312717.1">
    <property type="nucleotide sequence ID" value="NZ_JACRSU010000003.1"/>
</dbReference>
<evidence type="ECO:0000256" key="9">
    <source>
        <dbReference type="ARBA" id="ARBA00048552"/>
    </source>
</evidence>
<dbReference type="SUPFAM" id="SSF63562">
    <property type="entry name" value="RPB6/omega subunit-like"/>
    <property type="match status" value="1"/>
</dbReference>
<dbReference type="PANTHER" id="PTHR34476:SF1">
    <property type="entry name" value="DNA-DIRECTED RNA POLYMERASE SUBUNIT OMEGA"/>
    <property type="match status" value="1"/>
</dbReference>
<accession>A0A926DL41</accession>
<dbReference type="PANTHER" id="PTHR34476">
    <property type="entry name" value="DNA-DIRECTED RNA POLYMERASE SUBUNIT OMEGA"/>
    <property type="match status" value="1"/>
</dbReference>
<dbReference type="GO" id="GO:0000428">
    <property type="term" value="C:DNA-directed RNA polymerase complex"/>
    <property type="evidence" value="ECO:0007669"/>
    <property type="project" value="UniProtKB-KW"/>
</dbReference>
<evidence type="ECO:0000256" key="7">
    <source>
        <dbReference type="ARBA" id="ARBA00023163"/>
    </source>
</evidence>
<organism evidence="12 13">
    <name type="scientific">Congzhengia minquanensis</name>
    <dbReference type="NCBI Taxonomy" id="2763657"/>
    <lineage>
        <taxon>Bacteria</taxon>
        <taxon>Bacillati</taxon>
        <taxon>Bacillota</taxon>
        <taxon>Clostridia</taxon>
        <taxon>Eubacteriales</taxon>
        <taxon>Oscillospiraceae</taxon>
        <taxon>Congzhengia</taxon>
    </lineage>
</organism>
<keyword evidence="13" id="KW-1185">Reference proteome</keyword>
<dbReference type="InterPro" id="IPR003716">
    <property type="entry name" value="DNA-dir_RNA_pol_omega"/>
</dbReference>
<dbReference type="GO" id="GO:0006351">
    <property type="term" value="P:DNA-templated transcription"/>
    <property type="evidence" value="ECO:0007669"/>
    <property type="project" value="UniProtKB-UniRule"/>
</dbReference>
<evidence type="ECO:0000256" key="6">
    <source>
        <dbReference type="ARBA" id="ARBA00022695"/>
    </source>
</evidence>
<comment type="function">
    <text evidence="10">Promotes RNA polymerase assembly. Latches the N- and C-terminal regions of the beta' subunit thereby facilitating its interaction with the beta and alpha subunits.</text>
</comment>
<comment type="catalytic activity">
    <reaction evidence="9 10">
        <text>RNA(n) + a ribonucleoside 5'-triphosphate = RNA(n+1) + diphosphate</text>
        <dbReference type="Rhea" id="RHEA:21248"/>
        <dbReference type="Rhea" id="RHEA-COMP:14527"/>
        <dbReference type="Rhea" id="RHEA-COMP:17342"/>
        <dbReference type="ChEBI" id="CHEBI:33019"/>
        <dbReference type="ChEBI" id="CHEBI:61557"/>
        <dbReference type="ChEBI" id="CHEBI:140395"/>
        <dbReference type="EC" id="2.7.7.6"/>
    </reaction>
</comment>
<gene>
    <name evidence="10 12" type="primary">rpoZ</name>
    <name evidence="12" type="ORF">H8698_08125</name>
</gene>
<evidence type="ECO:0000256" key="11">
    <source>
        <dbReference type="SAM" id="MobiDB-lite"/>
    </source>
</evidence>
<dbReference type="GO" id="GO:0003899">
    <property type="term" value="F:DNA-directed RNA polymerase activity"/>
    <property type="evidence" value="ECO:0007669"/>
    <property type="project" value="UniProtKB-UniRule"/>
</dbReference>
<dbReference type="SMART" id="SM01409">
    <property type="entry name" value="RNA_pol_Rpb6"/>
    <property type="match status" value="1"/>
</dbReference>
<dbReference type="Pfam" id="PF01192">
    <property type="entry name" value="RNA_pol_Rpb6"/>
    <property type="match status" value="1"/>
</dbReference>
<sequence>MMLYPSIVDLLEKAGSKYSLVIAASKRAREICEEGEEEGEPLDGARGISQAAEEIADGTLSIINYEGTDGIIEKVLHNTEELYAEAGKETENNAEGEAAPEDEQEND</sequence>
<dbReference type="Gene3D" id="3.90.940.10">
    <property type="match status" value="1"/>
</dbReference>
<dbReference type="HAMAP" id="MF_00366">
    <property type="entry name" value="RNApol_bact_RpoZ"/>
    <property type="match status" value="1"/>
</dbReference>
<evidence type="ECO:0000256" key="4">
    <source>
        <dbReference type="ARBA" id="ARBA00022478"/>
    </source>
</evidence>
<dbReference type="AlphaFoldDB" id="A0A926DL41"/>
<comment type="similarity">
    <text evidence="1 10">Belongs to the RNA polymerase subunit omega family.</text>
</comment>